<evidence type="ECO:0000313" key="2">
    <source>
        <dbReference type="EMBL" id="CAB3773759.1"/>
    </source>
</evidence>
<evidence type="ECO:0000313" key="3">
    <source>
        <dbReference type="Proteomes" id="UP000494363"/>
    </source>
</evidence>
<keyword evidence="3" id="KW-1185">Reference proteome</keyword>
<accession>A0A6J5F4J0</accession>
<reference evidence="2 3" key="1">
    <citation type="submission" date="2020-04" db="EMBL/GenBank/DDBJ databases">
        <authorList>
            <person name="De Canck E."/>
        </authorList>
    </citation>
    <scope>NUCLEOTIDE SEQUENCE [LARGE SCALE GENOMIC DNA]</scope>
    <source>
        <strain evidence="2 3">LMG 29542</strain>
    </source>
</reference>
<protein>
    <submittedName>
        <fullName evidence="2">Uncharacterized protein</fullName>
    </submittedName>
</protein>
<organism evidence="2 3">
    <name type="scientific">Paraburkholderia humisilvae</name>
    <dbReference type="NCBI Taxonomy" id="627669"/>
    <lineage>
        <taxon>Bacteria</taxon>
        <taxon>Pseudomonadati</taxon>
        <taxon>Pseudomonadota</taxon>
        <taxon>Betaproteobacteria</taxon>
        <taxon>Burkholderiales</taxon>
        <taxon>Burkholderiaceae</taxon>
        <taxon>Paraburkholderia</taxon>
    </lineage>
</organism>
<dbReference type="Proteomes" id="UP000494363">
    <property type="component" value="Unassembled WGS sequence"/>
</dbReference>
<gene>
    <name evidence="2" type="ORF">LMG29542_07424</name>
</gene>
<sequence length="453" mass="47078">MKEQSRSASPGPHQHPVGAGHGRPVQLGRGGPAHAPQRDRSVNPGLSPLQRPMTPPIARLDSAGHGRALQPMHRGKTSVPQRDRSANPGLSPMQGPVVPPVVRRDSTANGRSVEPRRRRPTPAPQRDRSANPGLSPMQGPVVPLVARRGSEVNGRSVEPGRRRPTPAPQRDRSPNPGLSPVQGSRISPVARRDSVVAPPRDAGANHELSPIQGPITSPVARRDSVVASPRDASASQGSLSMQRSSLPQRRDSVVIDMQAPAVAAPTGSWGRWATRYGPSLSEFGGAIGSSIASQMKSGSALAKSFGGVGGGLWSAGGALSEWGNWTSSTYSRLTSAINAVNIGAGVASTTNALTSGDTQTRAGYASSALWGINAIASGVQSYRSSPRDARVRRYQMLGAGLNTLASGLSATATNVSHNDPDGSAAGWYSLASSVTWGLGAMSMGVAARYERQP</sequence>
<feature type="compositionally biased region" description="Polar residues" evidence="1">
    <location>
        <begin position="233"/>
        <end position="245"/>
    </location>
</feature>
<evidence type="ECO:0000256" key="1">
    <source>
        <dbReference type="SAM" id="MobiDB-lite"/>
    </source>
</evidence>
<name>A0A6J5F4J0_9BURK</name>
<proteinExistence type="predicted"/>
<dbReference type="AlphaFoldDB" id="A0A6J5F4J0"/>
<feature type="region of interest" description="Disordered" evidence="1">
    <location>
        <begin position="1"/>
        <end position="245"/>
    </location>
</feature>
<dbReference type="EMBL" id="CADIKH010000085">
    <property type="protein sequence ID" value="CAB3773759.1"/>
    <property type="molecule type" value="Genomic_DNA"/>
</dbReference>